<reference evidence="5 6" key="1">
    <citation type="submission" date="2013-02" db="EMBL/GenBank/DDBJ databases">
        <title>The Genome Sequence of Enterococcus pallens BAA-351.</title>
        <authorList>
            <consortium name="The Broad Institute Genome Sequencing Platform"/>
            <consortium name="The Broad Institute Genome Sequencing Center for Infectious Disease"/>
            <person name="Earl A.M."/>
            <person name="Gilmore M.S."/>
            <person name="Lebreton F."/>
            <person name="Walker B."/>
            <person name="Young S.K."/>
            <person name="Zeng Q."/>
            <person name="Gargeya S."/>
            <person name="Fitzgerald M."/>
            <person name="Haas B."/>
            <person name="Abouelleil A."/>
            <person name="Alvarado L."/>
            <person name="Arachchi H.M."/>
            <person name="Berlin A.M."/>
            <person name="Chapman S.B."/>
            <person name="Dewar J."/>
            <person name="Goldberg J."/>
            <person name="Griggs A."/>
            <person name="Gujja S."/>
            <person name="Hansen M."/>
            <person name="Howarth C."/>
            <person name="Imamovic A."/>
            <person name="Larimer J."/>
            <person name="McCowan C."/>
            <person name="Murphy C."/>
            <person name="Neiman D."/>
            <person name="Pearson M."/>
            <person name="Priest M."/>
            <person name="Roberts A."/>
            <person name="Saif S."/>
            <person name="Shea T."/>
            <person name="Sisk P."/>
            <person name="Sykes S."/>
            <person name="Wortman J."/>
            <person name="Nusbaum C."/>
            <person name="Birren B."/>
        </authorList>
    </citation>
    <scope>NUCLEOTIDE SEQUENCE [LARGE SCALE GENOMIC DNA]</scope>
    <source>
        <strain evidence="5 6">ATCC BAA-351</strain>
    </source>
</reference>
<dbReference type="RefSeq" id="WP_010757559.1">
    <property type="nucleotide sequence ID" value="NZ_ASWD01000001.1"/>
</dbReference>
<dbReference type="CDD" id="cd01544">
    <property type="entry name" value="PBP1_GalR"/>
    <property type="match status" value="1"/>
</dbReference>
<dbReference type="Gene3D" id="3.40.50.2300">
    <property type="match status" value="2"/>
</dbReference>
<dbReference type="Pfam" id="PF13377">
    <property type="entry name" value="Peripla_BP_3"/>
    <property type="match status" value="1"/>
</dbReference>
<keyword evidence="3" id="KW-0804">Transcription</keyword>
<dbReference type="InterPro" id="IPR046335">
    <property type="entry name" value="LacI/GalR-like_sensor"/>
</dbReference>
<evidence type="ECO:0000256" key="1">
    <source>
        <dbReference type="ARBA" id="ARBA00023015"/>
    </source>
</evidence>
<dbReference type="SUPFAM" id="SSF53822">
    <property type="entry name" value="Periplasmic binding protein-like I"/>
    <property type="match status" value="1"/>
</dbReference>
<proteinExistence type="predicted"/>
<dbReference type="AlphaFoldDB" id="R2QF71"/>
<dbReference type="SUPFAM" id="SSF47413">
    <property type="entry name" value="lambda repressor-like DNA-binding domains"/>
    <property type="match status" value="1"/>
</dbReference>
<dbReference type="SMART" id="SM00354">
    <property type="entry name" value="HTH_LACI"/>
    <property type="match status" value="1"/>
</dbReference>
<protein>
    <recommendedName>
        <fullName evidence="4">HTH lacI-type domain-containing protein</fullName>
    </recommendedName>
</protein>
<dbReference type="OrthoDB" id="43195at2"/>
<dbReference type="PANTHER" id="PTHR30146">
    <property type="entry name" value="LACI-RELATED TRANSCRIPTIONAL REPRESSOR"/>
    <property type="match status" value="1"/>
</dbReference>
<dbReference type="EMBL" id="AJAQ01000016">
    <property type="protein sequence ID" value="EOH93873.1"/>
    <property type="molecule type" value="Genomic_DNA"/>
</dbReference>
<feature type="domain" description="HTH lacI-type" evidence="4">
    <location>
        <begin position="2"/>
        <end position="58"/>
    </location>
</feature>
<name>R2QF71_9ENTE</name>
<dbReference type="Gene3D" id="1.10.260.40">
    <property type="entry name" value="lambda repressor-like DNA-binding domains"/>
    <property type="match status" value="1"/>
</dbReference>
<dbReference type="InterPro" id="IPR000843">
    <property type="entry name" value="HTH_LacI"/>
</dbReference>
<dbReference type="PANTHER" id="PTHR30146:SF149">
    <property type="entry name" value="HTH-TYPE TRANSCRIPTIONAL REGULATOR EBGR"/>
    <property type="match status" value="1"/>
</dbReference>
<dbReference type="PROSITE" id="PS50932">
    <property type="entry name" value="HTH_LACI_2"/>
    <property type="match status" value="1"/>
</dbReference>
<dbReference type="PATRIC" id="fig|1158607.3.peg.2549"/>
<dbReference type="InterPro" id="IPR028082">
    <property type="entry name" value="Peripla_BP_I"/>
</dbReference>
<gene>
    <name evidence="5" type="ORF">UAU_02569</name>
</gene>
<evidence type="ECO:0000259" key="4">
    <source>
        <dbReference type="PROSITE" id="PS50932"/>
    </source>
</evidence>
<evidence type="ECO:0000313" key="5">
    <source>
        <dbReference type="EMBL" id="EOH93873.1"/>
    </source>
</evidence>
<keyword evidence="2" id="KW-0238">DNA-binding</keyword>
<comment type="caution">
    <text evidence="5">The sequence shown here is derived from an EMBL/GenBank/DDBJ whole genome shotgun (WGS) entry which is preliminary data.</text>
</comment>
<accession>R2QF71</accession>
<dbReference type="PROSITE" id="PS00356">
    <property type="entry name" value="HTH_LACI_1"/>
    <property type="match status" value="1"/>
</dbReference>
<dbReference type="Pfam" id="PF00356">
    <property type="entry name" value="LacI"/>
    <property type="match status" value="1"/>
</dbReference>
<dbReference type="GO" id="GO:0000976">
    <property type="term" value="F:transcription cis-regulatory region binding"/>
    <property type="evidence" value="ECO:0007669"/>
    <property type="project" value="TreeGrafter"/>
</dbReference>
<dbReference type="STRING" id="160454.RV10_GL000586"/>
<keyword evidence="6" id="KW-1185">Reference proteome</keyword>
<keyword evidence="1" id="KW-0805">Transcription regulation</keyword>
<organism evidence="5 6">
    <name type="scientific">Enterococcus pallens ATCC BAA-351</name>
    <dbReference type="NCBI Taxonomy" id="1158607"/>
    <lineage>
        <taxon>Bacteria</taxon>
        <taxon>Bacillati</taxon>
        <taxon>Bacillota</taxon>
        <taxon>Bacilli</taxon>
        <taxon>Lactobacillales</taxon>
        <taxon>Enterococcaceae</taxon>
        <taxon>Enterococcus</taxon>
    </lineage>
</organism>
<dbReference type="GO" id="GO:0003700">
    <property type="term" value="F:DNA-binding transcription factor activity"/>
    <property type="evidence" value="ECO:0007669"/>
    <property type="project" value="TreeGrafter"/>
</dbReference>
<evidence type="ECO:0000256" key="2">
    <source>
        <dbReference type="ARBA" id="ARBA00023125"/>
    </source>
</evidence>
<dbReference type="Proteomes" id="UP000013782">
    <property type="component" value="Unassembled WGS sequence"/>
</dbReference>
<dbReference type="eggNOG" id="COG1609">
    <property type="taxonomic scope" value="Bacteria"/>
</dbReference>
<evidence type="ECO:0000256" key="3">
    <source>
        <dbReference type="ARBA" id="ARBA00023163"/>
    </source>
</evidence>
<dbReference type="CDD" id="cd01392">
    <property type="entry name" value="HTH_LacI"/>
    <property type="match status" value="1"/>
</dbReference>
<sequence length="342" mass="38708">MVGIREVAKKAGVSPGTVSRVLNQDASLTVTKETRQKIMAAVEFFGYEKKERSKRTVATIGIVTSVTKINEWDDPYFRNIRIGMEKEAKRAHLRIENVYRLPQNPKLEGIGKLGAVLVIGQVDEQLLEEIYSQNRNVVIIDDARVSKKFDTVYSDLKEATNAHLDRLYQMGHRRIVFIGGFRRIRSNNGSEIIKYDDVRHMAYLNWMKRQQLEEYSSAFIGDWTTLEGMRLGKAFLAAYQDKQLPTAIVVGSDPMAVGVYRALQEKNIRIPEDISIVSYDNIEVAEFLTPSLSTVNIETEEIGALGVRMAAEKIQGIRCVPVRINVPGTIIVRESERACKKK</sequence>
<dbReference type="InterPro" id="IPR010982">
    <property type="entry name" value="Lambda_DNA-bd_dom_sf"/>
</dbReference>
<dbReference type="HOGENOM" id="CLU_037628_1_0_9"/>
<evidence type="ECO:0000313" key="6">
    <source>
        <dbReference type="Proteomes" id="UP000013782"/>
    </source>
</evidence>